<evidence type="ECO:0000313" key="2">
    <source>
        <dbReference type="EMBL" id="CAA0124929.1"/>
    </source>
</evidence>
<reference evidence="2 3" key="1">
    <citation type="submission" date="2019-11" db="EMBL/GenBank/DDBJ databases">
        <authorList>
            <person name="Holert J."/>
        </authorList>
    </citation>
    <scope>NUCLEOTIDE SEQUENCE [LARGE SCALE GENOMIC DNA]</scope>
    <source>
        <strain evidence="2">SB11_3</strain>
    </source>
</reference>
<sequence>MTLISKFTIASALLLSAAVATAHDADLDTAEGEWAHTKNGAILMSLNEPLKPFDCKIVYTGSCDRPIETASEVLKVCSEANLHKIEEHHANYLWVQIPPQIVPGEFDKDYEFDNGSVMIHYFQCKMLPQH</sequence>
<protein>
    <submittedName>
        <fullName evidence="2">Uncharacterized protein</fullName>
    </submittedName>
</protein>
<organism evidence="2 3">
    <name type="scientific">BD1-7 clade bacterium</name>
    <dbReference type="NCBI Taxonomy" id="2029982"/>
    <lineage>
        <taxon>Bacteria</taxon>
        <taxon>Pseudomonadati</taxon>
        <taxon>Pseudomonadota</taxon>
        <taxon>Gammaproteobacteria</taxon>
        <taxon>Cellvibrionales</taxon>
        <taxon>Spongiibacteraceae</taxon>
        <taxon>BD1-7 clade</taxon>
    </lineage>
</organism>
<proteinExistence type="predicted"/>
<dbReference type="OrthoDB" id="9874233at2"/>
<dbReference type="Proteomes" id="UP000441399">
    <property type="component" value="Unassembled WGS sequence"/>
</dbReference>
<evidence type="ECO:0000313" key="3">
    <source>
        <dbReference type="Proteomes" id="UP000441399"/>
    </source>
</evidence>
<dbReference type="EMBL" id="CACSIO010000061">
    <property type="protein sequence ID" value="CAA0124929.1"/>
    <property type="molecule type" value="Genomic_DNA"/>
</dbReference>
<keyword evidence="3" id="KW-1185">Reference proteome</keyword>
<accession>A0A5S9R070</accession>
<dbReference type="AlphaFoldDB" id="A0A5S9R070"/>
<gene>
    <name evidence="2" type="ORF">OPDIPICF_03251</name>
</gene>
<feature type="signal peptide" evidence="1">
    <location>
        <begin position="1"/>
        <end position="22"/>
    </location>
</feature>
<feature type="chain" id="PRO_5024931346" evidence="1">
    <location>
        <begin position="23"/>
        <end position="130"/>
    </location>
</feature>
<keyword evidence="1" id="KW-0732">Signal</keyword>
<name>A0A5S9R070_9GAMM</name>
<evidence type="ECO:0000256" key="1">
    <source>
        <dbReference type="SAM" id="SignalP"/>
    </source>
</evidence>